<dbReference type="eggNOG" id="COG0801">
    <property type="taxonomic scope" value="Bacteria"/>
</dbReference>
<keyword evidence="15" id="KW-1185">Reference proteome</keyword>
<dbReference type="Proteomes" id="UP000008720">
    <property type="component" value="Chromosome"/>
</dbReference>
<keyword evidence="6" id="KW-0547">Nucleotide-binding</keyword>
<sequence>MEGIFLLLGSNLGNRLNSLIQANEALEEKGIKVLNKSSVYETAAWGKTDQQAFLNQVVKVDTSLEPAALLNVILEIELELGRVRKIKWGERLIDIDILYFHNYLCEADDLSIPHPGIPDRRFTLIPLVELCPDFLHPKLKVSQKELLANCEDNLDVSLFEKY</sequence>
<evidence type="ECO:0000256" key="11">
    <source>
        <dbReference type="ARBA" id="ARBA00029766"/>
    </source>
</evidence>
<dbReference type="Pfam" id="PF01288">
    <property type="entry name" value="HPPK"/>
    <property type="match status" value="1"/>
</dbReference>
<reference evidence="14 15" key="1">
    <citation type="journal article" date="2011" name="Stand. Genomic Sci.">
        <title>Complete genome sequence of Marivirga tractuosa type strain (H-43).</title>
        <authorList>
            <person name="Pagani I."/>
            <person name="Chertkov O."/>
            <person name="Lapidus A."/>
            <person name="Lucas S."/>
            <person name="Del Rio T.G."/>
            <person name="Tice H."/>
            <person name="Copeland A."/>
            <person name="Cheng J.F."/>
            <person name="Nolan M."/>
            <person name="Saunders E."/>
            <person name="Pitluck S."/>
            <person name="Held B."/>
            <person name="Goodwin L."/>
            <person name="Liolios K."/>
            <person name="Ovchinikova G."/>
            <person name="Ivanova N."/>
            <person name="Mavromatis K."/>
            <person name="Pati A."/>
            <person name="Chen A."/>
            <person name="Palaniappan K."/>
            <person name="Land M."/>
            <person name="Hauser L."/>
            <person name="Jeffries C.D."/>
            <person name="Detter J.C."/>
            <person name="Han C."/>
            <person name="Tapia R."/>
            <person name="Ngatchou-Djao O.D."/>
            <person name="Rohde M."/>
            <person name="Goker M."/>
            <person name="Spring S."/>
            <person name="Sikorski J."/>
            <person name="Woyke T."/>
            <person name="Bristow J."/>
            <person name="Eisen J.A."/>
            <person name="Markowitz V."/>
            <person name="Hugenholtz P."/>
            <person name="Klenk H.P."/>
            <person name="Kyrpides N.C."/>
        </authorList>
    </citation>
    <scope>NUCLEOTIDE SEQUENCE [LARGE SCALE GENOMIC DNA]</scope>
    <source>
        <strain evidence="15">ATCC 23168 / DSM 4126 / NBRC 15989 / NCIMB 1408 / VKM B-1430 / H-43</strain>
    </source>
</reference>
<evidence type="ECO:0000256" key="2">
    <source>
        <dbReference type="ARBA" id="ARBA00005810"/>
    </source>
</evidence>
<proteinExistence type="inferred from homology"/>
<evidence type="ECO:0000256" key="5">
    <source>
        <dbReference type="ARBA" id="ARBA00022679"/>
    </source>
</evidence>
<dbReference type="InterPro" id="IPR000550">
    <property type="entry name" value="Hppk"/>
</dbReference>
<comment type="pathway">
    <text evidence="1">Cofactor biosynthesis; tetrahydrofolate biosynthesis; 2-amino-4-hydroxy-6-hydroxymethyl-7,8-dihydropteridine diphosphate from 7,8-dihydroneopterin triphosphate: step 4/4.</text>
</comment>
<keyword evidence="5 14" id="KW-0808">Transferase</keyword>
<evidence type="ECO:0000259" key="13">
    <source>
        <dbReference type="PROSITE" id="PS00794"/>
    </source>
</evidence>
<evidence type="ECO:0000256" key="12">
    <source>
        <dbReference type="ARBA" id="ARBA00033413"/>
    </source>
</evidence>
<keyword evidence="9" id="KW-0289">Folate biosynthesis</keyword>
<dbReference type="GO" id="GO:0003848">
    <property type="term" value="F:2-amino-4-hydroxy-6-hydroxymethyldihydropteridine diphosphokinase activity"/>
    <property type="evidence" value="ECO:0007669"/>
    <property type="project" value="UniProtKB-EC"/>
</dbReference>
<dbReference type="Gene3D" id="3.30.70.560">
    <property type="entry name" value="7,8-Dihydro-6-hydroxymethylpterin-pyrophosphokinase HPPK"/>
    <property type="match status" value="1"/>
</dbReference>
<accession>E4TUX6</accession>
<dbReference type="EMBL" id="CP002349">
    <property type="protein sequence ID" value="ADR21081.1"/>
    <property type="molecule type" value="Genomic_DNA"/>
</dbReference>
<dbReference type="STRING" id="643867.Ftrac_1086"/>
<dbReference type="InterPro" id="IPR035907">
    <property type="entry name" value="Hppk_sf"/>
</dbReference>
<evidence type="ECO:0000256" key="1">
    <source>
        <dbReference type="ARBA" id="ARBA00005051"/>
    </source>
</evidence>
<evidence type="ECO:0000256" key="8">
    <source>
        <dbReference type="ARBA" id="ARBA00022840"/>
    </source>
</evidence>
<evidence type="ECO:0000256" key="7">
    <source>
        <dbReference type="ARBA" id="ARBA00022777"/>
    </source>
</evidence>
<dbReference type="SUPFAM" id="SSF55083">
    <property type="entry name" value="6-hydroxymethyl-7,8-dihydropterin pyrophosphokinase, HPPK"/>
    <property type="match status" value="1"/>
</dbReference>
<comment type="similarity">
    <text evidence="2">Belongs to the HPPK family.</text>
</comment>
<dbReference type="PANTHER" id="PTHR43071:SF1">
    <property type="entry name" value="2-AMINO-4-HYDROXY-6-HYDROXYMETHYLDIHYDROPTERIDINE PYROPHOSPHOKINASE"/>
    <property type="match status" value="1"/>
</dbReference>
<evidence type="ECO:0000256" key="10">
    <source>
        <dbReference type="ARBA" id="ARBA00029409"/>
    </source>
</evidence>
<dbReference type="EC" id="2.7.6.3" evidence="3"/>
<dbReference type="GO" id="GO:0005524">
    <property type="term" value="F:ATP binding"/>
    <property type="evidence" value="ECO:0007669"/>
    <property type="project" value="UniProtKB-KW"/>
</dbReference>
<dbReference type="OrthoDB" id="9808041at2"/>
<keyword evidence="8" id="KW-0067">ATP-binding</keyword>
<evidence type="ECO:0000313" key="15">
    <source>
        <dbReference type="Proteomes" id="UP000008720"/>
    </source>
</evidence>
<dbReference type="RefSeq" id="WP_013453232.1">
    <property type="nucleotide sequence ID" value="NC_014759.1"/>
</dbReference>
<dbReference type="GO" id="GO:0016301">
    <property type="term" value="F:kinase activity"/>
    <property type="evidence" value="ECO:0007669"/>
    <property type="project" value="UniProtKB-KW"/>
</dbReference>
<dbReference type="UniPathway" id="UPA00077">
    <property type="reaction ID" value="UER00155"/>
</dbReference>
<evidence type="ECO:0000313" key="14">
    <source>
        <dbReference type="EMBL" id="ADR21081.1"/>
    </source>
</evidence>
<dbReference type="AlphaFoldDB" id="E4TUX6"/>
<keyword evidence="7" id="KW-0418">Kinase</keyword>
<evidence type="ECO:0000256" key="4">
    <source>
        <dbReference type="ARBA" id="ARBA00016218"/>
    </source>
</evidence>
<dbReference type="PANTHER" id="PTHR43071">
    <property type="entry name" value="2-AMINO-4-HYDROXY-6-HYDROXYMETHYLDIHYDROPTERIDINE PYROPHOSPHOKINASE"/>
    <property type="match status" value="1"/>
</dbReference>
<dbReference type="GO" id="GO:0046656">
    <property type="term" value="P:folic acid biosynthetic process"/>
    <property type="evidence" value="ECO:0007669"/>
    <property type="project" value="UniProtKB-KW"/>
</dbReference>
<evidence type="ECO:0000256" key="3">
    <source>
        <dbReference type="ARBA" id="ARBA00013253"/>
    </source>
</evidence>
<evidence type="ECO:0000256" key="9">
    <source>
        <dbReference type="ARBA" id="ARBA00022909"/>
    </source>
</evidence>
<gene>
    <name evidence="14" type="ordered locus">Ftrac_1086</name>
</gene>
<protein>
    <recommendedName>
        <fullName evidence="4">2-amino-4-hydroxy-6-hydroxymethyldihydropteridine pyrophosphokinase</fullName>
        <ecNumber evidence="3">2.7.6.3</ecNumber>
    </recommendedName>
    <alternativeName>
        <fullName evidence="11">6-hydroxymethyl-7,8-dihydropterin pyrophosphokinase</fullName>
    </alternativeName>
    <alternativeName>
        <fullName evidence="12">7,8-dihydro-6-hydroxymethylpterin-pyrophosphokinase</fullName>
    </alternativeName>
</protein>
<dbReference type="KEGG" id="mtt:Ftrac_1086"/>
<name>E4TUX6_MARTH</name>
<dbReference type="HOGENOM" id="CLU_097916_1_2_10"/>
<evidence type="ECO:0000256" key="6">
    <source>
        <dbReference type="ARBA" id="ARBA00022741"/>
    </source>
</evidence>
<organism evidence="14 15">
    <name type="scientific">Marivirga tractuosa (strain ATCC 23168 / DSM 4126 / NBRC 15989 / NCIMB 1408 / VKM B-1430 / H-43)</name>
    <name type="common">Microscilla tractuosa</name>
    <name type="synonym">Flexibacter tractuosus</name>
    <dbReference type="NCBI Taxonomy" id="643867"/>
    <lineage>
        <taxon>Bacteria</taxon>
        <taxon>Pseudomonadati</taxon>
        <taxon>Bacteroidota</taxon>
        <taxon>Cytophagia</taxon>
        <taxon>Cytophagales</taxon>
        <taxon>Marivirgaceae</taxon>
        <taxon>Marivirga</taxon>
    </lineage>
</organism>
<dbReference type="NCBIfam" id="TIGR01498">
    <property type="entry name" value="folK"/>
    <property type="match status" value="1"/>
</dbReference>
<dbReference type="GO" id="GO:0046654">
    <property type="term" value="P:tetrahydrofolate biosynthetic process"/>
    <property type="evidence" value="ECO:0007669"/>
    <property type="project" value="UniProtKB-UniPathway"/>
</dbReference>
<dbReference type="PROSITE" id="PS00794">
    <property type="entry name" value="HPPK"/>
    <property type="match status" value="1"/>
</dbReference>
<feature type="domain" description="7,8-dihydro-6-hydroxymethylpterin-pyrophosphokinase" evidence="13">
    <location>
        <begin position="87"/>
        <end position="98"/>
    </location>
</feature>
<dbReference type="CDD" id="cd00483">
    <property type="entry name" value="HPPK"/>
    <property type="match status" value="1"/>
</dbReference>
<comment type="function">
    <text evidence="10">Catalyzes the transfer of pyrophosphate from adenosine triphosphate (ATP) to 6-hydroxymethyl-7,8-dihydropterin, an enzymatic step in folate biosynthesis pathway.</text>
</comment>